<dbReference type="RefSeq" id="WP_129700237.1">
    <property type="nucleotide sequence ID" value="NZ_JAYWLT010000003.1"/>
</dbReference>
<keyword evidence="2" id="KW-1185">Reference proteome</keyword>
<proteinExistence type="predicted"/>
<organism evidence="1 2">
    <name type="scientific">Kocuria carniphila</name>
    <dbReference type="NCBI Taxonomy" id="262208"/>
    <lineage>
        <taxon>Bacteria</taxon>
        <taxon>Bacillati</taxon>
        <taxon>Actinomycetota</taxon>
        <taxon>Actinomycetes</taxon>
        <taxon>Micrococcales</taxon>
        <taxon>Micrococcaceae</taxon>
        <taxon>Kocuria</taxon>
    </lineage>
</organism>
<name>A0ABV3V4D7_9MICC</name>
<protein>
    <submittedName>
        <fullName evidence="1">Uncharacterized protein</fullName>
    </submittedName>
</protein>
<dbReference type="Proteomes" id="UP001558481">
    <property type="component" value="Unassembled WGS sequence"/>
</dbReference>
<sequence>MDNETDPSHIRVHALSVADDLGYRGQLAVSQTVSGRSDYRLIGGHMVRLLLHVYPSERAVPRSTVDADTALGDVEVIGVVTRQLQEDGFIKVGGNVLKKTVAPDQDVEINFLLPRDDYKTGIKSINVQSVGQVDTLSELSFALNSPAVVIDVEARLLGGEIIEYQTRVPSVEVAAILKAHSWSSRHSTKDLADLNTLLEIREEHPELSWRLDSRPLIGRRLDTARILRPLGKQITRRRSPIELPNNVSRVRFAALIQEHIGAP</sequence>
<gene>
    <name evidence="1" type="ORF">VVR66_08330</name>
</gene>
<evidence type="ECO:0000313" key="2">
    <source>
        <dbReference type="Proteomes" id="UP001558481"/>
    </source>
</evidence>
<accession>A0ABV3V4D7</accession>
<dbReference type="EMBL" id="JAYWLU010000007">
    <property type="protein sequence ID" value="MEX3594717.1"/>
    <property type="molecule type" value="Genomic_DNA"/>
</dbReference>
<evidence type="ECO:0000313" key="1">
    <source>
        <dbReference type="EMBL" id="MEX3594717.1"/>
    </source>
</evidence>
<comment type="caution">
    <text evidence="1">The sequence shown here is derived from an EMBL/GenBank/DDBJ whole genome shotgun (WGS) entry which is preliminary data.</text>
</comment>
<reference evidence="1 2" key="1">
    <citation type="journal article" date="2024" name="Fungal Genet. Biol.">
        <title>The porcine skin microbiome exhibits broad fungal antagonism.</title>
        <authorList>
            <person name="De La Cruz K.F."/>
            <person name="Townsend E.C."/>
            <person name="Alex Cheong J.Z."/>
            <person name="Salamzade R."/>
            <person name="Liu A."/>
            <person name="Sandstrom S."/>
            <person name="Davila E."/>
            <person name="Huang L."/>
            <person name="Xu K.H."/>
            <person name="Wu S.Y."/>
            <person name="Meudt J.J."/>
            <person name="Shanmuganayagam D."/>
            <person name="Gibson A.L.F."/>
            <person name="Kalan L.R."/>
        </authorList>
    </citation>
    <scope>NUCLEOTIDE SEQUENCE [LARGE SCALE GENOMIC DNA]</scope>
    <source>
        <strain evidence="1 2">LK2625</strain>
    </source>
</reference>